<proteinExistence type="predicted"/>
<dbReference type="RefSeq" id="WP_109894690.1">
    <property type="nucleotide sequence ID" value="NZ_CP029550.1"/>
</dbReference>
<reference evidence="2" key="1">
    <citation type="submission" date="2018-05" db="EMBL/GenBank/DDBJ databases">
        <title>Complete Genome Sequence of Methylobacterium sp. 17SD2-17.</title>
        <authorList>
            <person name="Srinivasan S."/>
        </authorList>
    </citation>
    <scope>NUCLEOTIDE SEQUENCE [LARGE SCALE GENOMIC DNA]</scope>
    <source>
        <strain evidence="2">17SD2-17</strain>
    </source>
</reference>
<evidence type="ECO:0000313" key="1">
    <source>
        <dbReference type="EMBL" id="AWN43669.1"/>
    </source>
</evidence>
<organism evidence="1 2">
    <name type="scientific">Methylobacterium durans</name>
    <dbReference type="NCBI Taxonomy" id="2202825"/>
    <lineage>
        <taxon>Bacteria</taxon>
        <taxon>Pseudomonadati</taxon>
        <taxon>Pseudomonadota</taxon>
        <taxon>Alphaproteobacteria</taxon>
        <taxon>Hyphomicrobiales</taxon>
        <taxon>Methylobacteriaceae</taxon>
        <taxon>Methylobacterium</taxon>
    </lineage>
</organism>
<dbReference type="AlphaFoldDB" id="A0A2U8WC93"/>
<sequence length="100" mass="10679">MEQRGEQAMSQLSQDAFAGVLEAAWAHGQRVREETGVVVELRLTTIGLTALVADGPCDVTATVSWQDLAGSDDLLGLLCARIADVARQRTDAQRPARMAA</sequence>
<evidence type="ECO:0000313" key="2">
    <source>
        <dbReference type="Proteomes" id="UP000245926"/>
    </source>
</evidence>
<name>A0A2U8WC93_9HYPH</name>
<protein>
    <submittedName>
        <fullName evidence="1">Uncharacterized protein</fullName>
    </submittedName>
</protein>
<gene>
    <name evidence="1" type="ORF">DK389_28105</name>
</gene>
<keyword evidence="2" id="KW-1185">Reference proteome</keyword>
<dbReference type="EMBL" id="CP029550">
    <property type="protein sequence ID" value="AWN43669.1"/>
    <property type="molecule type" value="Genomic_DNA"/>
</dbReference>
<dbReference type="Proteomes" id="UP000245926">
    <property type="component" value="Chromosome"/>
</dbReference>
<accession>A0A2U8WC93</accession>
<dbReference type="KEGG" id="mets:DK389_28105"/>